<accession>A0ABX2DME9</accession>
<evidence type="ECO:0000256" key="1">
    <source>
        <dbReference type="SAM" id="Phobius"/>
    </source>
</evidence>
<protein>
    <submittedName>
        <fullName evidence="2">Uncharacterized protein</fullName>
    </submittedName>
</protein>
<keyword evidence="1" id="KW-0812">Transmembrane</keyword>
<gene>
    <name evidence="2" type="ORF">HQN87_09740</name>
</gene>
<dbReference type="Proteomes" id="UP000711047">
    <property type="component" value="Unassembled WGS sequence"/>
</dbReference>
<keyword evidence="1" id="KW-1133">Transmembrane helix</keyword>
<keyword evidence="3" id="KW-1185">Reference proteome</keyword>
<evidence type="ECO:0000313" key="3">
    <source>
        <dbReference type="Proteomes" id="UP000711047"/>
    </source>
</evidence>
<keyword evidence="1" id="KW-0472">Membrane</keyword>
<sequence length="160" mass="18402">MKERKTNLIIAVVVIVGIIVYGIYYVLSLTTTMDKAVLNKVDETSVILQIIRLPLKADSIASKEVSITDQNQISNVFKQMSNLELKKTSKMGKSDASSEYDVFIYSKENHKLLFRIAFLNEKYVYVYDKKYKESLQNYSITSDFDYKSFSARLEQLLNAP</sequence>
<proteinExistence type="predicted"/>
<dbReference type="RefSeq" id="WP_173131474.1">
    <property type="nucleotide sequence ID" value="NZ_JABMKX010000005.1"/>
</dbReference>
<feature type="transmembrane region" description="Helical" evidence="1">
    <location>
        <begin position="7"/>
        <end position="27"/>
    </location>
</feature>
<dbReference type="EMBL" id="JABMKX010000005">
    <property type="protein sequence ID" value="NQX45610.1"/>
    <property type="molecule type" value="Genomic_DNA"/>
</dbReference>
<comment type="caution">
    <text evidence="2">The sequence shown here is derived from an EMBL/GenBank/DDBJ whole genome shotgun (WGS) entry which is preliminary data.</text>
</comment>
<evidence type="ECO:0000313" key="2">
    <source>
        <dbReference type="EMBL" id="NQX45610.1"/>
    </source>
</evidence>
<reference evidence="2 3" key="1">
    <citation type="submission" date="2020-05" db="EMBL/GenBank/DDBJ databases">
        <title>Paenibacillus glebae, sp. nov., Paenibacillus humi sp. nov., Paenibacillus pedi sp. nov., Paenibacillus terrestris sp. nov. and Paenibacillus terricola sp. nov., isolated from a forest top soil sample.</title>
        <authorList>
            <person name="Qi S."/>
            <person name="Carlier A."/>
            <person name="Cnockaert M."/>
            <person name="Vandamme P."/>
        </authorList>
    </citation>
    <scope>NUCLEOTIDE SEQUENCE [LARGE SCALE GENOMIC DNA]</scope>
    <source>
        <strain evidence="2 3">LMG 29502</strain>
    </source>
</reference>
<organism evidence="2 3">
    <name type="scientific">Paenibacillus tritici</name>
    <dbReference type="NCBI Taxonomy" id="1873425"/>
    <lineage>
        <taxon>Bacteria</taxon>
        <taxon>Bacillati</taxon>
        <taxon>Bacillota</taxon>
        <taxon>Bacilli</taxon>
        <taxon>Bacillales</taxon>
        <taxon>Paenibacillaceae</taxon>
        <taxon>Paenibacillus</taxon>
    </lineage>
</organism>
<name>A0ABX2DME9_9BACL</name>